<accession>A0A022RGI1</accession>
<dbReference type="EMBL" id="KI630473">
    <property type="protein sequence ID" value="EYU38908.1"/>
    <property type="molecule type" value="Genomic_DNA"/>
</dbReference>
<proteinExistence type="predicted"/>
<reference evidence="2 3" key="1">
    <citation type="journal article" date="2013" name="Proc. Natl. Acad. Sci. U.S.A.">
        <title>Fine-scale variation in meiotic recombination in Mimulus inferred from population shotgun sequencing.</title>
        <authorList>
            <person name="Hellsten U."/>
            <person name="Wright K.M."/>
            <person name="Jenkins J."/>
            <person name="Shu S."/>
            <person name="Yuan Y."/>
            <person name="Wessler S.R."/>
            <person name="Schmutz J."/>
            <person name="Willis J.H."/>
            <person name="Rokhsar D.S."/>
        </authorList>
    </citation>
    <scope>NUCLEOTIDE SEQUENCE [LARGE SCALE GENOMIC DNA]</scope>
    <source>
        <strain evidence="3">cv. DUN x IM62</strain>
    </source>
</reference>
<feature type="region of interest" description="Disordered" evidence="1">
    <location>
        <begin position="1"/>
        <end position="25"/>
    </location>
</feature>
<keyword evidence="3" id="KW-1185">Reference proteome</keyword>
<gene>
    <name evidence="2" type="ORF">MIMGU_mgv11b020413mg</name>
</gene>
<name>A0A022RGI1_ERYGU</name>
<dbReference type="PANTHER" id="PTHR33978:SF18">
    <property type="entry name" value="OS01G0656300 PROTEIN"/>
    <property type="match status" value="1"/>
</dbReference>
<feature type="region of interest" description="Disordered" evidence="1">
    <location>
        <begin position="69"/>
        <end position="100"/>
    </location>
</feature>
<sequence>MKRKSKESDDVRKDDDDDEEEEEARKKIWDCGSPLYDSYELVAINSVIERHFMIFPYLGGSRKVTAQHQQRQLCLNSSPPPRRAAAGGGGGGGGGKSSGVSLMIEMAGAEEQNECKIVERERGEFERKYRIVRLTVYA</sequence>
<feature type="compositionally biased region" description="Basic and acidic residues" evidence="1">
    <location>
        <begin position="1"/>
        <end position="14"/>
    </location>
</feature>
<feature type="compositionally biased region" description="Gly residues" evidence="1">
    <location>
        <begin position="86"/>
        <end position="97"/>
    </location>
</feature>
<dbReference type="PANTHER" id="PTHR33978">
    <property type="entry name" value="SERINE/THREONINE-KINASE"/>
    <property type="match status" value="1"/>
</dbReference>
<evidence type="ECO:0000313" key="2">
    <source>
        <dbReference type="EMBL" id="EYU38908.1"/>
    </source>
</evidence>
<dbReference type="Proteomes" id="UP000030748">
    <property type="component" value="Unassembled WGS sequence"/>
</dbReference>
<organism evidence="2 3">
    <name type="scientific">Erythranthe guttata</name>
    <name type="common">Yellow monkey flower</name>
    <name type="synonym">Mimulus guttatus</name>
    <dbReference type="NCBI Taxonomy" id="4155"/>
    <lineage>
        <taxon>Eukaryota</taxon>
        <taxon>Viridiplantae</taxon>
        <taxon>Streptophyta</taxon>
        <taxon>Embryophyta</taxon>
        <taxon>Tracheophyta</taxon>
        <taxon>Spermatophyta</taxon>
        <taxon>Magnoliopsida</taxon>
        <taxon>eudicotyledons</taxon>
        <taxon>Gunneridae</taxon>
        <taxon>Pentapetalae</taxon>
        <taxon>asterids</taxon>
        <taxon>lamiids</taxon>
        <taxon>Lamiales</taxon>
        <taxon>Phrymaceae</taxon>
        <taxon>Erythranthe</taxon>
    </lineage>
</organism>
<evidence type="ECO:0000256" key="1">
    <source>
        <dbReference type="SAM" id="MobiDB-lite"/>
    </source>
</evidence>
<protein>
    <submittedName>
        <fullName evidence="2">Uncharacterized protein</fullName>
    </submittedName>
</protein>
<dbReference type="AlphaFoldDB" id="A0A022RGI1"/>
<evidence type="ECO:0000313" key="3">
    <source>
        <dbReference type="Proteomes" id="UP000030748"/>
    </source>
</evidence>